<keyword evidence="1" id="KW-1133">Transmembrane helix</keyword>
<name>A0A917SC02_9ACTN</name>
<dbReference type="AlphaFoldDB" id="A0A917SC02"/>
<sequence>MPLTDLQDEVVAAYLDEAPADLSIIDAYEAAATRAFNDLTDDLRPRVYAALLIAAAGASVMTMLPKLADAFLDRETLLDALHSGLEVLRDGFPTGIDAGLSHNGRMTKKAR</sequence>
<comment type="caution">
    <text evidence="2">The sequence shown here is derived from an EMBL/GenBank/DDBJ whole genome shotgun (WGS) entry which is preliminary data.</text>
</comment>
<reference evidence="2" key="1">
    <citation type="journal article" date="2014" name="Int. J. Syst. Evol. Microbiol.">
        <title>Complete genome sequence of Corynebacterium casei LMG S-19264T (=DSM 44701T), isolated from a smear-ripened cheese.</title>
        <authorList>
            <consortium name="US DOE Joint Genome Institute (JGI-PGF)"/>
            <person name="Walter F."/>
            <person name="Albersmeier A."/>
            <person name="Kalinowski J."/>
            <person name="Ruckert C."/>
        </authorList>
    </citation>
    <scope>NUCLEOTIDE SEQUENCE</scope>
    <source>
        <strain evidence="2">CGMCC 4.7306</strain>
    </source>
</reference>
<keyword evidence="1" id="KW-0812">Transmembrane</keyword>
<organism evidence="2 3">
    <name type="scientific">Microlunatus endophyticus</name>
    <dbReference type="NCBI Taxonomy" id="1716077"/>
    <lineage>
        <taxon>Bacteria</taxon>
        <taxon>Bacillati</taxon>
        <taxon>Actinomycetota</taxon>
        <taxon>Actinomycetes</taxon>
        <taxon>Propionibacteriales</taxon>
        <taxon>Propionibacteriaceae</taxon>
        <taxon>Microlunatus</taxon>
    </lineage>
</organism>
<protein>
    <submittedName>
        <fullName evidence="2">Uncharacterized protein</fullName>
    </submittedName>
</protein>
<dbReference type="RefSeq" id="WP_188895788.1">
    <property type="nucleotide sequence ID" value="NZ_BMMZ01000005.1"/>
</dbReference>
<dbReference type="EMBL" id="BMMZ01000005">
    <property type="protein sequence ID" value="GGL65972.1"/>
    <property type="molecule type" value="Genomic_DNA"/>
</dbReference>
<proteinExistence type="predicted"/>
<gene>
    <name evidence="2" type="ORF">GCM10011575_25520</name>
</gene>
<feature type="transmembrane region" description="Helical" evidence="1">
    <location>
        <begin position="47"/>
        <end position="64"/>
    </location>
</feature>
<evidence type="ECO:0000256" key="1">
    <source>
        <dbReference type="SAM" id="Phobius"/>
    </source>
</evidence>
<accession>A0A917SC02</accession>
<evidence type="ECO:0000313" key="2">
    <source>
        <dbReference type="EMBL" id="GGL65972.1"/>
    </source>
</evidence>
<keyword evidence="3" id="KW-1185">Reference proteome</keyword>
<keyword evidence="1" id="KW-0472">Membrane</keyword>
<evidence type="ECO:0000313" key="3">
    <source>
        <dbReference type="Proteomes" id="UP000613840"/>
    </source>
</evidence>
<reference evidence="2" key="2">
    <citation type="submission" date="2020-09" db="EMBL/GenBank/DDBJ databases">
        <authorList>
            <person name="Sun Q."/>
            <person name="Zhou Y."/>
        </authorList>
    </citation>
    <scope>NUCLEOTIDE SEQUENCE</scope>
    <source>
        <strain evidence="2">CGMCC 4.7306</strain>
    </source>
</reference>
<dbReference type="Proteomes" id="UP000613840">
    <property type="component" value="Unassembled WGS sequence"/>
</dbReference>